<dbReference type="EMBL" id="QQZZ01000125">
    <property type="protein sequence ID" value="RMZ41404.1"/>
    <property type="molecule type" value="Genomic_DNA"/>
</dbReference>
<accession>A0AB74C5D6</accession>
<keyword evidence="2" id="KW-0479">Metal-binding</keyword>
<dbReference type="InterPro" id="IPR044861">
    <property type="entry name" value="IPNS-like_FE2OG_OXY"/>
</dbReference>
<feature type="domain" description="Fe2OG dioxygenase" evidence="3">
    <location>
        <begin position="207"/>
        <end position="310"/>
    </location>
</feature>
<evidence type="ECO:0000259" key="3">
    <source>
        <dbReference type="PROSITE" id="PS51471"/>
    </source>
</evidence>
<gene>
    <name evidence="4" type="ORF">CA14_001250</name>
</gene>
<dbReference type="InterPro" id="IPR005123">
    <property type="entry name" value="Oxoglu/Fe-dep_dioxygenase_dom"/>
</dbReference>
<dbReference type="Proteomes" id="UP000275480">
    <property type="component" value="Unassembled WGS sequence"/>
</dbReference>
<sequence>MTENTFFNDWTNRKIDFGRGSSSMWTLDRLYGEKNSQVDDERYYEYQCIGSAYGTFLCQNVMDSTSRGVMKIFMQVPYDGSQRAPAEHRESQAQSIPVDDFDIGLNGDNRGYEGFRAQNFEKRGKGDLKEGFYLGKDLALDDPQVVTRKFDKGPNKYPLEVSEPAKFRAVMDEYHEAMTSLAMGILRMLALTLELEESAFDAFCEHPIAILRLLHYPPQDPDSSDIERGIGAHTDFGGITLLLQDTTGGLQVWNNVSSEWVDVTPVPGAYVVNLGNMMMRWTNDRYLSNLHRVINKSGKERFSVPFFLSGNPDYIVECLPTCIGAGPKYPPITVGQWMAGRYADTYGTSNEEAISDMREVPS</sequence>
<evidence type="ECO:0000256" key="1">
    <source>
        <dbReference type="ARBA" id="ARBA00008056"/>
    </source>
</evidence>
<evidence type="ECO:0000256" key="2">
    <source>
        <dbReference type="RuleBase" id="RU003682"/>
    </source>
</evidence>
<organism evidence="4 5">
    <name type="scientific">Aspergillus flavus</name>
    <dbReference type="NCBI Taxonomy" id="5059"/>
    <lineage>
        <taxon>Eukaryota</taxon>
        <taxon>Fungi</taxon>
        <taxon>Dikarya</taxon>
        <taxon>Ascomycota</taxon>
        <taxon>Pezizomycotina</taxon>
        <taxon>Eurotiomycetes</taxon>
        <taxon>Eurotiomycetidae</taxon>
        <taxon>Eurotiales</taxon>
        <taxon>Aspergillaceae</taxon>
        <taxon>Aspergillus</taxon>
        <taxon>Aspergillus subgen. Circumdati</taxon>
    </lineage>
</organism>
<dbReference type="Pfam" id="PF03171">
    <property type="entry name" value="2OG-FeII_Oxy"/>
    <property type="match status" value="1"/>
</dbReference>
<protein>
    <submittedName>
        <fullName evidence="4">Oxidoreductase</fullName>
    </submittedName>
</protein>
<reference evidence="4 5" key="1">
    <citation type="submission" date="2018-07" db="EMBL/GenBank/DDBJ databases">
        <title>Identification of spontaneous genetic mutation associated with occurrence of a yellow conidial color mutant of Aspergillus flavus.</title>
        <authorList>
            <person name="Chang P.-K."/>
            <person name="Mack B.M."/>
            <person name="Scharfenstein L."/>
            <person name="Gilbert M.K."/>
        </authorList>
    </citation>
    <scope>NUCLEOTIDE SEQUENCE [LARGE SCALE GENOMIC DNA]</scope>
    <source>
        <strain evidence="4 5">CA14</strain>
    </source>
</reference>
<dbReference type="InterPro" id="IPR027443">
    <property type="entry name" value="IPNS-like_sf"/>
</dbReference>
<dbReference type="InterPro" id="IPR050231">
    <property type="entry name" value="Iron_ascorbate_oxido_reductase"/>
</dbReference>
<comment type="similarity">
    <text evidence="1 2">Belongs to the iron/ascorbate-dependent oxidoreductase family.</text>
</comment>
<proteinExistence type="inferred from homology"/>
<dbReference type="Gene3D" id="2.60.120.330">
    <property type="entry name" value="B-lactam Antibiotic, Isopenicillin N Synthase, Chain"/>
    <property type="match status" value="1"/>
</dbReference>
<keyword evidence="2" id="KW-0560">Oxidoreductase</keyword>
<dbReference type="PANTHER" id="PTHR47990">
    <property type="entry name" value="2-OXOGLUTARATE (2OG) AND FE(II)-DEPENDENT OXYGENASE SUPERFAMILY PROTEIN-RELATED"/>
    <property type="match status" value="1"/>
</dbReference>
<name>A0AB74C5D6_ASPFL</name>
<keyword evidence="2" id="KW-0408">Iron</keyword>
<dbReference type="GO" id="GO:0046872">
    <property type="term" value="F:metal ion binding"/>
    <property type="evidence" value="ECO:0007669"/>
    <property type="project" value="UniProtKB-KW"/>
</dbReference>
<dbReference type="GO" id="GO:0016491">
    <property type="term" value="F:oxidoreductase activity"/>
    <property type="evidence" value="ECO:0007669"/>
    <property type="project" value="UniProtKB-KW"/>
</dbReference>
<evidence type="ECO:0000313" key="5">
    <source>
        <dbReference type="Proteomes" id="UP000275480"/>
    </source>
</evidence>
<dbReference type="AlphaFoldDB" id="A0AB74C5D6"/>
<evidence type="ECO:0000313" key="4">
    <source>
        <dbReference type="EMBL" id="RMZ41404.1"/>
    </source>
</evidence>
<dbReference type="SUPFAM" id="SSF51197">
    <property type="entry name" value="Clavaminate synthase-like"/>
    <property type="match status" value="1"/>
</dbReference>
<comment type="caution">
    <text evidence="4">The sequence shown here is derived from an EMBL/GenBank/DDBJ whole genome shotgun (WGS) entry which is preliminary data.</text>
</comment>
<dbReference type="PROSITE" id="PS51471">
    <property type="entry name" value="FE2OG_OXY"/>
    <property type="match status" value="1"/>
</dbReference>